<reference evidence="3 4" key="1">
    <citation type="submission" date="2016-04" db="EMBL/GenBank/DDBJ databases">
        <title>Evolutionary innovation and constraint leading to complex multicellularity in the Ascomycota.</title>
        <authorList>
            <person name="Cisse O."/>
            <person name="Nguyen A."/>
            <person name="Hewitt D.A."/>
            <person name="Jedd G."/>
            <person name="Stajich J.E."/>
        </authorList>
    </citation>
    <scope>NUCLEOTIDE SEQUENCE [LARGE SCALE GENOMIC DNA]</scope>
    <source>
        <strain evidence="3 4">DAH-3</strain>
    </source>
</reference>
<dbReference type="GO" id="GO:0016740">
    <property type="term" value="F:transferase activity"/>
    <property type="evidence" value="ECO:0007669"/>
    <property type="project" value="UniProtKB-KW"/>
</dbReference>
<dbReference type="InterPro" id="IPR029055">
    <property type="entry name" value="Ntn_hydrolases_N"/>
</dbReference>
<dbReference type="Gene3D" id="3.60.20.10">
    <property type="entry name" value="Glutamine Phosphoribosylpyrophosphate, subunit 1, domain 1"/>
    <property type="match status" value="1"/>
</dbReference>
<dbReference type="Proteomes" id="UP000186594">
    <property type="component" value="Unassembled WGS sequence"/>
</dbReference>
<protein>
    <submittedName>
        <fullName evidence="3">Putative glutamine amidotransferase DUG3</fullName>
    </submittedName>
</protein>
<dbReference type="SUPFAM" id="SSF56235">
    <property type="entry name" value="N-terminal nucleophile aminohydrolases (Ntn hydrolases)"/>
    <property type="match status" value="1"/>
</dbReference>
<dbReference type="PANTHER" id="PTHR43187">
    <property type="entry name" value="GLUTAMINE AMIDOTRANSFERASE DUG3-RELATED"/>
    <property type="match status" value="1"/>
</dbReference>
<gene>
    <name evidence="3" type="ORF">NEOLI_000155</name>
</gene>
<dbReference type="CDD" id="cd01908">
    <property type="entry name" value="YafJ"/>
    <property type="match status" value="1"/>
</dbReference>
<evidence type="ECO:0000313" key="4">
    <source>
        <dbReference type="Proteomes" id="UP000186594"/>
    </source>
</evidence>
<feature type="domain" description="Glutamine amidotransferase type-2" evidence="2">
    <location>
        <begin position="2"/>
        <end position="289"/>
    </location>
</feature>
<evidence type="ECO:0000313" key="3">
    <source>
        <dbReference type="EMBL" id="OLL25982.1"/>
    </source>
</evidence>
<keyword evidence="1 3" id="KW-0315">Glutamine amidotransferase</keyword>
<dbReference type="GO" id="GO:0061672">
    <property type="term" value="C:glutathione hydrolase complex"/>
    <property type="evidence" value="ECO:0007669"/>
    <property type="project" value="EnsemblFungi"/>
</dbReference>
<evidence type="ECO:0000256" key="1">
    <source>
        <dbReference type="ARBA" id="ARBA00022962"/>
    </source>
</evidence>
<name>A0A1U7LTW1_NEOID</name>
<accession>A0A1U7LTW1</accession>
<dbReference type="InterPro" id="IPR017932">
    <property type="entry name" value="GATase_2_dom"/>
</dbReference>
<dbReference type="GO" id="GO:0006751">
    <property type="term" value="P:glutathione catabolic process"/>
    <property type="evidence" value="ECO:0007669"/>
    <property type="project" value="EnsemblFungi"/>
</dbReference>
<dbReference type="OrthoDB" id="14446at2759"/>
<keyword evidence="4" id="KW-1185">Reference proteome</keyword>
<dbReference type="EMBL" id="LXFE01000257">
    <property type="protein sequence ID" value="OLL25982.1"/>
    <property type="molecule type" value="Genomic_DNA"/>
</dbReference>
<comment type="caution">
    <text evidence="3">The sequence shown here is derived from an EMBL/GenBank/DDBJ whole genome shotgun (WGS) entry which is preliminary data.</text>
</comment>
<dbReference type="InterPro" id="IPR052373">
    <property type="entry name" value="Gamma-glu_amide_hydrolase"/>
</dbReference>
<dbReference type="AlphaFoldDB" id="A0A1U7LTW1"/>
<dbReference type="GO" id="GO:0005737">
    <property type="term" value="C:cytoplasm"/>
    <property type="evidence" value="ECO:0007669"/>
    <property type="project" value="EnsemblFungi"/>
</dbReference>
<dbReference type="PROSITE" id="PS51278">
    <property type="entry name" value="GATASE_TYPE_2"/>
    <property type="match status" value="1"/>
</dbReference>
<keyword evidence="3" id="KW-0808">Transferase</keyword>
<organism evidence="3 4">
    <name type="scientific">Neolecta irregularis (strain DAH-3)</name>
    <dbReference type="NCBI Taxonomy" id="1198029"/>
    <lineage>
        <taxon>Eukaryota</taxon>
        <taxon>Fungi</taxon>
        <taxon>Dikarya</taxon>
        <taxon>Ascomycota</taxon>
        <taxon>Taphrinomycotina</taxon>
        <taxon>Neolectales</taxon>
        <taxon>Neolectaceae</taxon>
        <taxon>Neolecta</taxon>
    </lineage>
</organism>
<dbReference type="STRING" id="1198029.A0A1U7LTW1"/>
<evidence type="ECO:0000259" key="2">
    <source>
        <dbReference type="PROSITE" id="PS51278"/>
    </source>
</evidence>
<proteinExistence type="predicted"/>
<dbReference type="PANTHER" id="PTHR43187:SF1">
    <property type="entry name" value="GLUTAMINE AMIDOTRANSFERASE DUG3-RELATED"/>
    <property type="match status" value="1"/>
</dbReference>
<dbReference type="InterPro" id="IPR026869">
    <property type="entry name" value="EgtC-like"/>
</dbReference>
<sequence length="289" mass="32403">MCRLLLYKGCDAIVLAHLLTNPSHSLIHQSFDARLRLDHARPINGDGHGIGYYSNDTTNHLHLTPCIYNSVIPAWNDSNLARLAEKTRSRLVFAHIRASTAGSLSETNCHPWAYNSFMWMHNGSVASFKKIKRKLQASLTDQFYDHVQGGTDSEWSFALFLQKLQDRGVDPSRQGVDFGHSVIRAAMLDTISQLISWINDSTTNPEPSLLNFCVTDGFSVVCTRYISSKTSTAASLYFISGSKFVQIADGQYKMERKDKGQEVIMIASEPLTWDPKNPWIAVPTNCRES</sequence>
<dbReference type="GO" id="GO:0036374">
    <property type="term" value="F:glutathione hydrolase activity"/>
    <property type="evidence" value="ECO:0007669"/>
    <property type="project" value="EnsemblFungi"/>
</dbReference>
<dbReference type="Pfam" id="PF13230">
    <property type="entry name" value="GATase_4"/>
    <property type="match status" value="1"/>
</dbReference>
<dbReference type="OMA" id="QQTNCHP"/>